<feature type="compositionally biased region" description="Pro residues" evidence="1">
    <location>
        <begin position="371"/>
        <end position="382"/>
    </location>
</feature>
<feature type="compositionally biased region" description="Gly residues" evidence="1">
    <location>
        <begin position="198"/>
        <end position="217"/>
    </location>
</feature>
<feature type="region of interest" description="Disordered" evidence="1">
    <location>
        <begin position="1018"/>
        <end position="1039"/>
    </location>
</feature>
<evidence type="ECO:0000256" key="1">
    <source>
        <dbReference type="SAM" id="MobiDB-lite"/>
    </source>
</evidence>
<dbReference type="OrthoDB" id="5408302at2759"/>
<accession>A0A2B7XSB5</accession>
<feature type="region of interest" description="Disordered" evidence="1">
    <location>
        <begin position="462"/>
        <end position="514"/>
    </location>
</feature>
<protein>
    <recommendedName>
        <fullName evidence="4">AGC-kinase C-terminal domain-containing protein</fullName>
    </recommendedName>
</protein>
<gene>
    <name evidence="2" type="ORF">AJ80_07028</name>
</gene>
<reference evidence="2 3" key="1">
    <citation type="submission" date="2017-10" db="EMBL/GenBank/DDBJ databases">
        <title>Comparative genomics in systemic dimorphic fungi from Ajellomycetaceae.</title>
        <authorList>
            <person name="Munoz J.F."/>
            <person name="Mcewen J.G."/>
            <person name="Clay O.K."/>
            <person name="Cuomo C.A."/>
        </authorList>
    </citation>
    <scope>NUCLEOTIDE SEQUENCE [LARGE SCALE GENOMIC DNA]</scope>
    <source>
        <strain evidence="2 3">UAMH7299</strain>
    </source>
</reference>
<name>A0A2B7XSB5_POLH7</name>
<feature type="region of interest" description="Disordered" evidence="1">
    <location>
        <begin position="366"/>
        <end position="450"/>
    </location>
</feature>
<dbReference type="AlphaFoldDB" id="A0A2B7XSB5"/>
<dbReference type="Proteomes" id="UP000224634">
    <property type="component" value="Unassembled WGS sequence"/>
</dbReference>
<dbReference type="EMBL" id="PDNA01000129">
    <property type="protein sequence ID" value="PGH11661.1"/>
    <property type="molecule type" value="Genomic_DNA"/>
</dbReference>
<feature type="compositionally biased region" description="Acidic residues" evidence="1">
    <location>
        <begin position="498"/>
        <end position="514"/>
    </location>
</feature>
<organism evidence="2 3">
    <name type="scientific">Polytolypa hystricis (strain UAMH7299)</name>
    <dbReference type="NCBI Taxonomy" id="1447883"/>
    <lineage>
        <taxon>Eukaryota</taxon>
        <taxon>Fungi</taxon>
        <taxon>Dikarya</taxon>
        <taxon>Ascomycota</taxon>
        <taxon>Pezizomycotina</taxon>
        <taxon>Eurotiomycetes</taxon>
        <taxon>Eurotiomycetidae</taxon>
        <taxon>Onygenales</taxon>
        <taxon>Onygenales incertae sedis</taxon>
        <taxon>Polytolypa</taxon>
    </lineage>
</organism>
<feature type="region of interest" description="Disordered" evidence="1">
    <location>
        <begin position="941"/>
        <end position="969"/>
    </location>
</feature>
<keyword evidence="3" id="KW-1185">Reference proteome</keyword>
<feature type="compositionally biased region" description="Low complexity" evidence="1">
    <location>
        <begin position="661"/>
        <end position="672"/>
    </location>
</feature>
<dbReference type="STRING" id="1447883.A0A2B7XSB5"/>
<feature type="compositionally biased region" description="Polar residues" evidence="1">
    <location>
        <begin position="944"/>
        <end position="969"/>
    </location>
</feature>
<feature type="compositionally biased region" description="Polar residues" evidence="1">
    <location>
        <begin position="51"/>
        <end position="68"/>
    </location>
</feature>
<feature type="region of interest" description="Disordered" evidence="1">
    <location>
        <begin position="748"/>
        <end position="786"/>
    </location>
</feature>
<comment type="caution">
    <text evidence="2">The sequence shown here is derived from an EMBL/GenBank/DDBJ whole genome shotgun (WGS) entry which is preliminary data.</text>
</comment>
<feature type="compositionally biased region" description="Polar residues" evidence="1">
    <location>
        <begin position="569"/>
        <end position="593"/>
    </location>
</feature>
<feature type="region of interest" description="Disordered" evidence="1">
    <location>
        <begin position="1"/>
        <end position="117"/>
    </location>
</feature>
<feature type="region of interest" description="Disordered" evidence="1">
    <location>
        <begin position="568"/>
        <end position="602"/>
    </location>
</feature>
<evidence type="ECO:0000313" key="3">
    <source>
        <dbReference type="Proteomes" id="UP000224634"/>
    </source>
</evidence>
<proteinExistence type="predicted"/>
<feature type="region of interest" description="Disordered" evidence="1">
    <location>
        <begin position="867"/>
        <end position="886"/>
    </location>
</feature>
<evidence type="ECO:0008006" key="4">
    <source>
        <dbReference type="Google" id="ProtNLM"/>
    </source>
</evidence>
<sequence>MAPSTVFSYLRRDHRRPSSPAPSSPVTATHPAISPVNPHSAASYSPRLTGGISTYHNDQSVSGSGEPQTTTATSTTRLQPGSDQERTKGRSASYTPLQLPTFITDPAPTSYLPVDGRPRSVQDAAYLQQQHVPVAARLDPYESGTHIKPTSPWKLSFGKGILSSDNSKSGNGPGSSTSLGSGSGKGKSGGSPDNAGVETGGGGGGGGGGGSGSGGGYSRVEGGNTEPAAPTPSSSRSGKTRLNLLNPMALLARRRSGQSINPRPEDIGIGRLALPALPDDFDPRIRGNVLHDFSAPRPRPNLANNRVNNSHQSRQANMNNVNGGQEPPHYQEANQRQHIEHTPLFKEHFEDDRYALQVEQKGCLESMATSQPPPPCGPPPSVPFAKNLPKRLPSLNDNNSSDIEQEQPPEIPSTSSSTRHPPFTSSNSRSKSQSSQHENGPPRSGLPRHLTSSASRFSFDMAGVESSSQEKLMEEKHKAKEEARRAKAQLDRANANDSDSDNFDYEDMMGDDDGLEERIPGVNADDDDSNELSQFLHHGQGPNASGNLFVPVLPTILSSPMSPLELNSPAVQTQSQQLPTQNDFTPSQIQNAPSGERHKHDPWRFSAPLEDDNFYFDDGMIDDLTAPQSIEGGEKFDESIFDDPTSHLYERRTRMSVQLPPVEEAPTTSTTEPENDDVGNLRHENSVIGVHGHGHITGGLGDINASLGSVHIDEGLKDNDQPQPSVSGLTEGNLEAYHSALAKAANEAAMKGRFRRGSESEGSVDQKSVPPSPDSHPGLTAGASQVSHPVDTMGFEESFDDFDYDDAYLDDDPMIAAANAEVLENDDEGFYGQEFGFYAQAISNCESEMALGGYFGPRAIEGITRSHSGRANFTEPSLTPITERSEWSTRNSVVSLATHGTHPNTASVTSPPLTQLLDMGNLDDEMTLSALMKLRRGAWGGSNGSLRSSAASQGTSPQAHQSPSNLGSFTNFHDVGGILSSPSSAGADNNYVRQSDSESWVSAGVMQRNSMHMLPYGTSQEQQHDDEQQQQRRPPSLSIDTAKANVAGKPDRGHSRTNSATESVSYVKETDEWGGDRWVVEKRRFSEDGGMEIVDREFMMGGRI</sequence>
<feature type="compositionally biased region" description="Basic and acidic residues" evidence="1">
    <location>
        <begin position="471"/>
        <end position="490"/>
    </location>
</feature>
<feature type="compositionally biased region" description="Low complexity" evidence="1">
    <location>
        <begin position="425"/>
        <end position="435"/>
    </location>
</feature>
<evidence type="ECO:0000313" key="2">
    <source>
        <dbReference type="EMBL" id="PGH11661.1"/>
    </source>
</evidence>
<feature type="region of interest" description="Disordered" evidence="1">
    <location>
        <begin position="163"/>
        <end position="242"/>
    </location>
</feature>
<feature type="region of interest" description="Disordered" evidence="1">
    <location>
        <begin position="661"/>
        <end position="680"/>
    </location>
</feature>